<evidence type="ECO:0000259" key="2">
    <source>
        <dbReference type="Pfam" id="PF04773"/>
    </source>
</evidence>
<keyword evidence="5" id="KW-1185">Reference proteome</keyword>
<accession>A0A6N8KY73</accession>
<dbReference type="AlphaFoldDB" id="A0A6N8KY73"/>
<sequence length="380" mass="42742">MNNVRLAYLLEKFFTEQMSVEEEQELQEHMTNDLDAESEAMFAQYYEQYKKPMPFPLRQKDAVWKGIQQQIGRKERRWPSLIRIAAAVLLFFTALAGWYLYFKTTINHDELYAEENILLKNNRASVYLKGADEDSSSAMNDVALAEYGVQMDSSGTLLFHDQASSGVPSKPSNLVIKSNQAQIQALVLADGTKVWLNSNSSIVVPTRFSGIRRNVVLTGEAYFEVAKNPLKPFQVKAGALLTEVLGTHFSVNSSNSEDATVTLMEGKVKVSNASKSLLLAPGQQAVGGAKAIDKFDVDLLDLLSWKEGYFKFDNASITEIMNQIKDWYDVKYVQIEVNNTDRFSGTYKRTNQLTDLLKNLEEVSSITFKIKEGGIHVVNK</sequence>
<reference evidence="4 5" key="1">
    <citation type="submission" date="2019-12" db="EMBL/GenBank/DDBJ databases">
        <authorList>
            <person name="Dong K."/>
        </authorList>
    </citation>
    <scope>NUCLEOTIDE SEQUENCE [LARGE SCALE GENOMIC DNA]</scope>
    <source>
        <strain evidence="4 5">JCM 31225</strain>
    </source>
</reference>
<keyword evidence="1" id="KW-0472">Membrane</keyword>
<comment type="caution">
    <text evidence="4">The sequence shown here is derived from an EMBL/GenBank/DDBJ whole genome shotgun (WGS) entry which is preliminary data.</text>
</comment>
<organism evidence="4 5">
    <name type="scientific">Sphingobacterium humi</name>
    <dbReference type="NCBI Taxonomy" id="1796905"/>
    <lineage>
        <taxon>Bacteria</taxon>
        <taxon>Pseudomonadati</taxon>
        <taxon>Bacteroidota</taxon>
        <taxon>Sphingobacteriia</taxon>
        <taxon>Sphingobacteriales</taxon>
        <taxon>Sphingobacteriaceae</taxon>
        <taxon>Sphingobacterium</taxon>
    </lineage>
</organism>
<protein>
    <submittedName>
        <fullName evidence="4">DUF4974 domain-containing protein</fullName>
    </submittedName>
</protein>
<dbReference type="Gene3D" id="3.55.50.30">
    <property type="match status" value="1"/>
</dbReference>
<feature type="domain" description="Protein FecR C-terminal" evidence="3">
    <location>
        <begin position="309"/>
        <end position="376"/>
    </location>
</feature>
<dbReference type="OrthoDB" id="1452822at2"/>
<keyword evidence="1" id="KW-1133">Transmembrane helix</keyword>
<dbReference type="RefSeq" id="WP_160367536.1">
    <property type="nucleotide sequence ID" value="NZ_WSQA01000002.1"/>
</dbReference>
<evidence type="ECO:0000313" key="4">
    <source>
        <dbReference type="EMBL" id="MVZ60878.1"/>
    </source>
</evidence>
<dbReference type="Proteomes" id="UP000435036">
    <property type="component" value="Unassembled WGS sequence"/>
</dbReference>
<dbReference type="GO" id="GO:0016989">
    <property type="term" value="F:sigma factor antagonist activity"/>
    <property type="evidence" value="ECO:0007669"/>
    <property type="project" value="TreeGrafter"/>
</dbReference>
<gene>
    <name evidence="4" type="ORF">GQF63_02465</name>
</gene>
<feature type="transmembrane region" description="Helical" evidence="1">
    <location>
        <begin position="81"/>
        <end position="101"/>
    </location>
</feature>
<name>A0A6N8KY73_9SPHI</name>
<feature type="domain" description="FecR protein" evidence="2">
    <location>
        <begin position="176"/>
        <end position="269"/>
    </location>
</feature>
<evidence type="ECO:0000259" key="3">
    <source>
        <dbReference type="Pfam" id="PF16344"/>
    </source>
</evidence>
<dbReference type="Gene3D" id="2.60.120.1440">
    <property type="match status" value="1"/>
</dbReference>
<dbReference type="InterPro" id="IPR032508">
    <property type="entry name" value="FecR_C"/>
</dbReference>
<dbReference type="PIRSF" id="PIRSF018266">
    <property type="entry name" value="FecR"/>
    <property type="match status" value="1"/>
</dbReference>
<dbReference type="Pfam" id="PF04773">
    <property type="entry name" value="FecR"/>
    <property type="match status" value="1"/>
</dbReference>
<keyword evidence="1" id="KW-0812">Transmembrane</keyword>
<proteinExistence type="predicted"/>
<dbReference type="PANTHER" id="PTHR30273">
    <property type="entry name" value="PERIPLASMIC SIGNAL SENSOR AND SIGMA FACTOR ACTIVATOR FECR-RELATED"/>
    <property type="match status" value="1"/>
</dbReference>
<dbReference type="EMBL" id="WSQA01000002">
    <property type="protein sequence ID" value="MVZ60878.1"/>
    <property type="molecule type" value="Genomic_DNA"/>
</dbReference>
<evidence type="ECO:0000256" key="1">
    <source>
        <dbReference type="SAM" id="Phobius"/>
    </source>
</evidence>
<evidence type="ECO:0000313" key="5">
    <source>
        <dbReference type="Proteomes" id="UP000435036"/>
    </source>
</evidence>
<dbReference type="InterPro" id="IPR012373">
    <property type="entry name" value="Ferrdict_sens_TM"/>
</dbReference>
<dbReference type="Pfam" id="PF16344">
    <property type="entry name" value="FecR_C"/>
    <property type="match status" value="1"/>
</dbReference>
<dbReference type="InterPro" id="IPR006860">
    <property type="entry name" value="FecR"/>
</dbReference>
<dbReference type="PANTHER" id="PTHR30273:SF2">
    <property type="entry name" value="PROTEIN FECR"/>
    <property type="match status" value="1"/>
</dbReference>